<gene>
    <name evidence="1" type="ORF">NIES806_10580</name>
</gene>
<dbReference type="EMBL" id="AP018316">
    <property type="protein sequence ID" value="BAZ84864.1"/>
    <property type="molecule type" value="Genomic_DNA"/>
</dbReference>
<proteinExistence type="predicted"/>
<dbReference type="KEGG" id="dcm:NIES806_10580"/>
<evidence type="ECO:0000313" key="2">
    <source>
        <dbReference type="Proteomes" id="UP000218702"/>
    </source>
</evidence>
<accession>A0A1Z4V0A7</accession>
<sequence length="33" mass="3841">MISLQIPDVTVQMAEYSSQQVVVNKYKINRDEN</sequence>
<protein>
    <submittedName>
        <fullName evidence="1">Uncharacterized protein</fullName>
    </submittedName>
</protein>
<name>A0A1Z4V0A7_9CYAN</name>
<reference evidence="1 2" key="1">
    <citation type="submission" date="2017-06" db="EMBL/GenBank/DDBJ databases">
        <title>Genome sequencing of cyanobaciteial culture collection at National Institute for Environmental Studies (NIES).</title>
        <authorList>
            <person name="Hirose Y."/>
            <person name="Shimura Y."/>
            <person name="Fujisawa T."/>
            <person name="Nakamura Y."/>
            <person name="Kawachi M."/>
        </authorList>
    </citation>
    <scope>NUCLEOTIDE SEQUENCE [LARGE SCALE GENOMIC DNA]</scope>
    <source>
        <strain evidence="1 2">NIES-806</strain>
    </source>
</reference>
<evidence type="ECO:0000313" key="1">
    <source>
        <dbReference type="EMBL" id="BAZ84864.1"/>
    </source>
</evidence>
<organism evidence="1 2">
    <name type="scientific">Dolichospermum compactum NIES-806</name>
    <dbReference type="NCBI Taxonomy" id="1973481"/>
    <lineage>
        <taxon>Bacteria</taxon>
        <taxon>Bacillati</taxon>
        <taxon>Cyanobacteriota</taxon>
        <taxon>Cyanophyceae</taxon>
        <taxon>Nostocales</taxon>
        <taxon>Aphanizomenonaceae</taxon>
        <taxon>Dolichospermum</taxon>
        <taxon>Dolichospermum compactum</taxon>
    </lineage>
</organism>
<dbReference type="Proteomes" id="UP000218702">
    <property type="component" value="Chromosome"/>
</dbReference>
<dbReference type="AlphaFoldDB" id="A0A1Z4V0A7"/>
<keyword evidence="2" id="KW-1185">Reference proteome</keyword>